<proteinExistence type="predicted"/>
<organism evidence="2 3">
    <name type="scientific">Halalkalibacter krulwichiae</name>
    <dbReference type="NCBI Taxonomy" id="199441"/>
    <lineage>
        <taxon>Bacteria</taxon>
        <taxon>Bacillati</taxon>
        <taxon>Bacillota</taxon>
        <taxon>Bacilli</taxon>
        <taxon>Bacillales</taxon>
        <taxon>Bacillaceae</taxon>
        <taxon>Halalkalibacter</taxon>
    </lineage>
</organism>
<keyword evidence="3" id="KW-1185">Reference proteome</keyword>
<dbReference type="AlphaFoldDB" id="A0A1X9MDD4"/>
<dbReference type="PROSITE" id="PS51257">
    <property type="entry name" value="PROKAR_LIPOPROTEIN"/>
    <property type="match status" value="1"/>
</dbReference>
<gene>
    <name evidence="2" type="ORF">BkAM31D_17275</name>
</gene>
<feature type="signal peptide" evidence="1">
    <location>
        <begin position="1"/>
        <end position="22"/>
    </location>
</feature>
<feature type="chain" id="PRO_5039375191" evidence="1">
    <location>
        <begin position="23"/>
        <end position="143"/>
    </location>
</feature>
<dbReference type="Proteomes" id="UP000193006">
    <property type="component" value="Chromosome"/>
</dbReference>
<evidence type="ECO:0000313" key="3">
    <source>
        <dbReference type="Proteomes" id="UP000193006"/>
    </source>
</evidence>
<dbReference type="KEGG" id="bkw:BkAM31D_17275"/>
<reference evidence="2 3" key="1">
    <citation type="submission" date="2017-04" db="EMBL/GenBank/DDBJ databases">
        <title>Bacillus krulwichiae AM31D Genome sequencing and assembly.</title>
        <authorList>
            <person name="Krulwich T.A."/>
            <person name="Anastor L."/>
            <person name="Ehrlich R."/>
            <person name="Ehrlich G.D."/>
            <person name="Janto B."/>
        </authorList>
    </citation>
    <scope>NUCLEOTIDE SEQUENCE [LARGE SCALE GENOMIC DNA]</scope>
    <source>
        <strain evidence="2 3">AM31D</strain>
    </source>
</reference>
<sequence length="143" mass="16348">MRKGILLFSLLFLLSSCGPQLLLEVDQEQTRIIFNDEIDMASLYVRLENNGQLPANELYARFILQDEQVQEAFGGLNDFVFSDAEGTPEHFNIRPDSSYFIAEAFSLTTELNKEHLLDSISIEVYDSNDNLLVEHTINQITEE</sequence>
<dbReference type="EMBL" id="CP020814">
    <property type="protein sequence ID" value="ARK31449.1"/>
    <property type="molecule type" value="Genomic_DNA"/>
</dbReference>
<evidence type="ECO:0000313" key="2">
    <source>
        <dbReference type="EMBL" id="ARK31449.1"/>
    </source>
</evidence>
<keyword evidence="1" id="KW-0732">Signal</keyword>
<evidence type="ECO:0000256" key="1">
    <source>
        <dbReference type="SAM" id="SignalP"/>
    </source>
</evidence>
<protein>
    <submittedName>
        <fullName evidence="2">Uncharacterized protein</fullName>
    </submittedName>
</protein>
<dbReference type="STRING" id="199441.BkAM31D_17275"/>
<accession>A0A1X9MDD4</accession>
<dbReference type="RefSeq" id="WP_066152730.1">
    <property type="nucleotide sequence ID" value="NZ_CP020814.1"/>
</dbReference>
<name>A0A1X9MDD4_9BACI</name>